<dbReference type="AlphaFoldDB" id="A0A381YGY1"/>
<dbReference type="InterPro" id="IPR042099">
    <property type="entry name" value="ANL_N_sf"/>
</dbReference>
<protein>
    <recommendedName>
        <fullName evidence="2">Acetyl-coenzyme A synthetase N-terminal domain-containing protein</fullName>
    </recommendedName>
</protein>
<evidence type="ECO:0008006" key="2">
    <source>
        <dbReference type="Google" id="ProtNLM"/>
    </source>
</evidence>
<gene>
    <name evidence="1" type="ORF">METZ01_LOCUS128647</name>
</gene>
<feature type="non-terminal residue" evidence="1">
    <location>
        <position position="82"/>
    </location>
</feature>
<sequence length="82" mass="9515">MNYEVTSMAEANFKPIKKVSVDKMEVKPNLDLEESYKDFDWESLYKQLDWLPGGGLNKAHEAIDRHANGDKRDKIAMIWEGK</sequence>
<evidence type="ECO:0000313" key="1">
    <source>
        <dbReference type="EMBL" id="SVA75793.1"/>
    </source>
</evidence>
<name>A0A381YGY1_9ZZZZ</name>
<accession>A0A381YGY1</accession>
<dbReference type="Gene3D" id="3.40.50.12780">
    <property type="entry name" value="N-terminal domain of ligase-like"/>
    <property type="match status" value="1"/>
</dbReference>
<proteinExistence type="predicted"/>
<dbReference type="EMBL" id="UINC01018117">
    <property type="protein sequence ID" value="SVA75793.1"/>
    <property type="molecule type" value="Genomic_DNA"/>
</dbReference>
<organism evidence="1">
    <name type="scientific">marine metagenome</name>
    <dbReference type="NCBI Taxonomy" id="408172"/>
    <lineage>
        <taxon>unclassified sequences</taxon>
        <taxon>metagenomes</taxon>
        <taxon>ecological metagenomes</taxon>
    </lineage>
</organism>
<reference evidence="1" key="1">
    <citation type="submission" date="2018-05" db="EMBL/GenBank/DDBJ databases">
        <authorList>
            <person name="Lanie J.A."/>
            <person name="Ng W.-L."/>
            <person name="Kazmierczak K.M."/>
            <person name="Andrzejewski T.M."/>
            <person name="Davidsen T.M."/>
            <person name="Wayne K.J."/>
            <person name="Tettelin H."/>
            <person name="Glass J.I."/>
            <person name="Rusch D."/>
            <person name="Podicherti R."/>
            <person name="Tsui H.-C.T."/>
            <person name="Winkler M.E."/>
        </authorList>
    </citation>
    <scope>NUCLEOTIDE SEQUENCE</scope>
</reference>